<evidence type="ECO:0000259" key="2">
    <source>
        <dbReference type="PROSITE" id="PS50196"/>
    </source>
</evidence>
<feature type="region of interest" description="Disordered" evidence="1">
    <location>
        <begin position="1"/>
        <end position="90"/>
    </location>
</feature>
<feature type="domain" description="RanBD1" evidence="2">
    <location>
        <begin position="168"/>
        <end position="303"/>
    </location>
</feature>
<comment type="caution">
    <text evidence="3">The sequence shown here is derived from an EMBL/GenBank/DDBJ whole genome shotgun (WGS) entry which is preliminary data.</text>
</comment>
<dbReference type="PANTHER" id="PTHR23138">
    <property type="entry name" value="RAN BINDING PROTEIN"/>
    <property type="match status" value="1"/>
</dbReference>
<dbReference type="Pfam" id="PF12185">
    <property type="entry name" value="IR1-M"/>
    <property type="match status" value="1"/>
</dbReference>
<reference evidence="3" key="1">
    <citation type="submission" date="2023-07" db="EMBL/GenBank/DDBJ databases">
        <authorList>
            <person name="Stuckert A."/>
        </authorList>
    </citation>
    <scope>NUCLEOTIDE SEQUENCE</scope>
</reference>
<organism evidence="3 4">
    <name type="scientific">Ranitomeya imitator</name>
    <name type="common">mimic poison frog</name>
    <dbReference type="NCBI Taxonomy" id="111125"/>
    <lineage>
        <taxon>Eukaryota</taxon>
        <taxon>Metazoa</taxon>
        <taxon>Chordata</taxon>
        <taxon>Craniata</taxon>
        <taxon>Vertebrata</taxon>
        <taxon>Euteleostomi</taxon>
        <taxon>Amphibia</taxon>
        <taxon>Batrachia</taxon>
        <taxon>Anura</taxon>
        <taxon>Neobatrachia</taxon>
        <taxon>Hyloidea</taxon>
        <taxon>Dendrobatidae</taxon>
        <taxon>Dendrobatinae</taxon>
        <taxon>Ranitomeya</taxon>
    </lineage>
</organism>
<dbReference type="InterPro" id="IPR000156">
    <property type="entry name" value="Ran_bind_dom"/>
</dbReference>
<accession>A0ABN9KMR8</accession>
<feature type="compositionally biased region" description="Basic and acidic residues" evidence="1">
    <location>
        <begin position="1"/>
        <end position="14"/>
    </location>
</feature>
<evidence type="ECO:0000256" key="1">
    <source>
        <dbReference type="SAM" id="MobiDB-lite"/>
    </source>
</evidence>
<evidence type="ECO:0000313" key="4">
    <source>
        <dbReference type="Proteomes" id="UP001176940"/>
    </source>
</evidence>
<dbReference type="Gene3D" id="2.30.29.30">
    <property type="entry name" value="Pleckstrin-homology domain (PH domain)/Phosphotyrosine-binding domain (PTB)"/>
    <property type="match status" value="1"/>
</dbReference>
<dbReference type="PANTHER" id="PTHR23138:SF87">
    <property type="entry name" value="E3 SUMO-PROTEIN LIGASE RANBP2"/>
    <property type="match status" value="1"/>
</dbReference>
<name>A0ABN9KMR8_9NEOB</name>
<dbReference type="SMART" id="SM00160">
    <property type="entry name" value="RanBD"/>
    <property type="match status" value="1"/>
</dbReference>
<feature type="compositionally biased region" description="Polar residues" evidence="1">
    <location>
        <begin position="56"/>
        <end position="70"/>
    </location>
</feature>
<dbReference type="EMBL" id="CAUEEQ010000270">
    <property type="protein sequence ID" value="CAJ0916274.1"/>
    <property type="molecule type" value="Genomic_DNA"/>
</dbReference>
<feature type="compositionally biased region" description="Acidic residues" evidence="1">
    <location>
        <begin position="26"/>
        <end position="38"/>
    </location>
</feature>
<sequence length="303" mass="33793">MPTPKEKAKAEHLKLPPTFFCGVSSDTDDDKENSEDYDSAVRKVMESEESRESEEGTGTATPSLTSSVAQDKQVASAPEPVNLSTKTEVVKPDSTATDINFSFSLSSGSGISFADLASKNGEYAFGSKATNFQWANTGAAVFSSTAQVQRSEHEGENEEDVVHSDDVHFEPIVSLPEVEVKSGEEDEEILFKERVKLYRWDRDVNQWKERGVGEIKILFHQEKNCYRVLMRRDQVLKVCANHMISKEIKLAPLNTSNNALVWTAQDYSDGEGKIEQLAARFKTQELADSFQKTFEECQSNLLS</sequence>
<dbReference type="InterPro" id="IPR045255">
    <property type="entry name" value="RanBP1-like"/>
</dbReference>
<dbReference type="SUPFAM" id="SSF50729">
    <property type="entry name" value="PH domain-like"/>
    <property type="match status" value="1"/>
</dbReference>
<keyword evidence="4" id="KW-1185">Reference proteome</keyword>
<dbReference type="InterPro" id="IPR011993">
    <property type="entry name" value="PH-like_dom_sf"/>
</dbReference>
<dbReference type="InterPro" id="IPR022011">
    <property type="entry name" value="IR1-M"/>
</dbReference>
<evidence type="ECO:0000313" key="3">
    <source>
        <dbReference type="EMBL" id="CAJ0916274.1"/>
    </source>
</evidence>
<dbReference type="Proteomes" id="UP001176940">
    <property type="component" value="Unassembled WGS sequence"/>
</dbReference>
<proteinExistence type="predicted"/>
<protein>
    <recommendedName>
        <fullName evidence="2">RanBD1 domain-containing protein</fullName>
    </recommendedName>
</protein>
<dbReference type="PROSITE" id="PS50196">
    <property type="entry name" value="RANBD1"/>
    <property type="match status" value="1"/>
</dbReference>
<gene>
    <name evidence="3" type="ORF">RIMI_LOCUS248749</name>
</gene>
<feature type="compositionally biased region" description="Basic and acidic residues" evidence="1">
    <location>
        <begin position="39"/>
        <end position="54"/>
    </location>
</feature>
<dbReference type="Pfam" id="PF00638">
    <property type="entry name" value="Ran_BP1"/>
    <property type="match status" value="1"/>
</dbReference>